<evidence type="ECO:0000256" key="1">
    <source>
        <dbReference type="SAM" id="MobiDB-lite"/>
    </source>
</evidence>
<evidence type="ECO:0000313" key="3">
    <source>
        <dbReference type="Proteomes" id="UP000646827"/>
    </source>
</evidence>
<feature type="region of interest" description="Disordered" evidence="1">
    <location>
        <begin position="211"/>
        <end position="310"/>
    </location>
</feature>
<feature type="compositionally biased region" description="Polar residues" evidence="1">
    <location>
        <begin position="259"/>
        <end position="275"/>
    </location>
</feature>
<reference evidence="2 3" key="1">
    <citation type="submission" date="2020-12" db="EMBL/GenBank/DDBJ databases">
        <title>Metabolic potential, ecology and presence of endohyphal bacteria is reflected in genomic diversity of Mucoromycotina.</title>
        <authorList>
            <person name="Muszewska A."/>
            <person name="Okrasinska A."/>
            <person name="Steczkiewicz K."/>
            <person name="Drgas O."/>
            <person name="Orlowska M."/>
            <person name="Perlinska-Lenart U."/>
            <person name="Aleksandrzak-Piekarczyk T."/>
            <person name="Szatraj K."/>
            <person name="Zielenkiewicz U."/>
            <person name="Pilsyk S."/>
            <person name="Malc E."/>
            <person name="Mieczkowski P."/>
            <person name="Kruszewska J.S."/>
            <person name="Biernat P."/>
            <person name="Pawlowska J."/>
        </authorList>
    </citation>
    <scope>NUCLEOTIDE SEQUENCE [LARGE SCALE GENOMIC DNA]</scope>
    <source>
        <strain evidence="2 3">CBS 142.35</strain>
    </source>
</reference>
<evidence type="ECO:0000313" key="2">
    <source>
        <dbReference type="EMBL" id="KAG2215478.1"/>
    </source>
</evidence>
<dbReference type="Proteomes" id="UP000646827">
    <property type="component" value="Unassembled WGS sequence"/>
</dbReference>
<feature type="compositionally biased region" description="Polar residues" evidence="1">
    <location>
        <begin position="286"/>
        <end position="295"/>
    </location>
</feature>
<keyword evidence="3" id="KW-1185">Reference proteome</keyword>
<dbReference type="InterPro" id="IPR014867">
    <property type="entry name" value="Spore_coat_CotH_CotH2/3/7"/>
</dbReference>
<name>A0A8H7RRV4_9FUNG</name>
<dbReference type="Pfam" id="PF08757">
    <property type="entry name" value="CotH"/>
    <property type="match status" value="1"/>
</dbReference>
<comment type="caution">
    <text evidence="2">The sequence shown here is derived from an EMBL/GenBank/DDBJ whole genome shotgun (WGS) entry which is preliminary data.</text>
</comment>
<organism evidence="2 3">
    <name type="scientific">Circinella minor</name>
    <dbReference type="NCBI Taxonomy" id="1195481"/>
    <lineage>
        <taxon>Eukaryota</taxon>
        <taxon>Fungi</taxon>
        <taxon>Fungi incertae sedis</taxon>
        <taxon>Mucoromycota</taxon>
        <taxon>Mucoromycotina</taxon>
        <taxon>Mucoromycetes</taxon>
        <taxon>Mucorales</taxon>
        <taxon>Lichtheimiaceae</taxon>
        <taxon>Circinella</taxon>
    </lineage>
</organism>
<gene>
    <name evidence="2" type="ORF">INT45_000887</name>
</gene>
<feature type="compositionally biased region" description="Low complexity" evidence="1">
    <location>
        <begin position="213"/>
        <end position="224"/>
    </location>
</feature>
<dbReference type="AlphaFoldDB" id="A0A8H7RRV4"/>
<proteinExistence type="predicted"/>
<protein>
    <submittedName>
        <fullName evidence="2">Uncharacterized protein</fullName>
    </submittedName>
</protein>
<feature type="compositionally biased region" description="Basic residues" evidence="1">
    <location>
        <begin position="298"/>
        <end position="310"/>
    </location>
</feature>
<accession>A0A8H7RRV4</accession>
<feature type="compositionally biased region" description="Low complexity" evidence="1">
    <location>
        <begin position="232"/>
        <end position="247"/>
    </location>
</feature>
<sequence>MAIMGFTRFIANGSTHDASEWEKHFNTESLLRSLALEVLLGFSDGYFTLANNFYVYQNGLDSEQFVFIPADVDTTLGLTIVKMADMLTGNYSTFPGFNKRSLMPQLLQVDDLKARFEHLLQELSVHVVNPSVLDPVIDATVSMIRRDVEWDATLPRLNPFGIGFDEDIYPLDRETIDDAMSHTVPVPFDLAVNGPVGYLSLAGVVWTHHHRLPPSQQQQQQPTPRLRPHPTLPQQQPSAPSSSRQPPEGMLDPRIPSLHTINTDNDNSTSRFRQNTFEDRGVLVPTASSSSTSEQRAGRKKKARVISTRK</sequence>
<dbReference type="OrthoDB" id="2288234at2759"/>
<dbReference type="EMBL" id="JAEPRB010000512">
    <property type="protein sequence ID" value="KAG2215478.1"/>
    <property type="molecule type" value="Genomic_DNA"/>
</dbReference>